<proteinExistence type="predicted"/>
<dbReference type="EMBL" id="PYAW01000013">
    <property type="protein sequence ID" value="PSL42371.1"/>
    <property type="molecule type" value="Genomic_DNA"/>
</dbReference>
<organism evidence="1 2">
    <name type="scientific">Chitinophaga niastensis</name>
    <dbReference type="NCBI Taxonomy" id="536980"/>
    <lineage>
        <taxon>Bacteria</taxon>
        <taxon>Pseudomonadati</taxon>
        <taxon>Bacteroidota</taxon>
        <taxon>Chitinophagia</taxon>
        <taxon>Chitinophagales</taxon>
        <taxon>Chitinophagaceae</taxon>
        <taxon>Chitinophaga</taxon>
    </lineage>
</organism>
<name>A0A2P8H847_CHINA</name>
<evidence type="ECO:0000313" key="1">
    <source>
        <dbReference type="EMBL" id="PSL42371.1"/>
    </source>
</evidence>
<dbReference type="Proteomes" id="UP000240971">
    <property type="component" value="Unassembled WGS sequence"/>
</dbReference>
<protein>
    <submittedName>
        <fullName evidence="1">Uncharacterized protein</fullName>
    </submittedName>
</protein>
<gene>
    <name evidence="1" type="ORF">CLV51_1139</name>
</gene>
<keyword evidence="2" id="KW-1185">Reference proteome</keyword>
<reference evidence="1 2" key="1">
    <citation type="submission" date="2018-03" db="EMBL/GenBank/DDBJ databases">
        <title>Genomic Encyclopedia of Archaeal and Bacterial Type Strains, Phase II (KMG-II): from individual species to whole genera.</title>
        <authorList>
            <person name="Goeker M."/>
        </authorList>
    </citation>
    <scope>NUCLEOTIDE SEQUENCE [LARGE SCALE GENOMIC DNA]</scope>
    <source>
        <strain evidence="1 2">DSM 24859</strain>
    </source>
</reference>
<comment type="caution">
    <text evidence="1">The sequence shown here is derived from an EMBL/GenBank/DDBJ whole genome shotgun (WGS) entry which is preliminary data.</text>
</comment>
<sequence>MTNTLPSLKNHKMEKYRKPDKFYTDRYDRFTIQELKMLEAKESTELQEVTDSHDRCKIEIQHCMDFKSFKNTAISRARNREATIREWMTADEHQDRLVATHPLPTNITCDSCGAPMRFCLHFFDVESIPLLFVFECPASHAPRKVIYPNGREFFFPWPTCGQCGYEVTRESYKENDVLYTTTTCPMCGSVKNDELNLNAIQRPELPVTEDDRQKYCLSFFNGRTFYEDLEALANLFDSIEEEQKEQLLKEHYEVDKIEKLTIPALENRLQKAIESTGFIKFFFAQPEMKTWAVVPFNIQDPTDRNDKKSIKAATICIQQSLYLTNWRLVGGIDYRLGCLTGKLKAYEREEDLIKLAKDIKESKK</sequence>
<evidence type="ECO:0000313" key="2">
    <source>
        <dbReference type="Proteomes" id="UP000240971"/>
    </source>
</evidence>
<accession>A0A2P8H847</accession>
<dbReference type="AlphaFoldDB" id="A0A2P8H847"/>